<evidence type="ECO:0000313" key="1">
    <source>
        <dbReference type="EMBL" id="GAH43016.1"/>
    </source>
</evidence>
<comment type="caution">
    <text evidence="1">The sequence shown here is derived from an EMBL/GenBank/DDBJ whole genome shotgun (WGS) entry which is preliminary data.</text>
</comment>
<name>X1FBM3_9ZZZZ</name>
<accession>X1FBM3</accession>
<sequence length="126" mass="14657">MTENEEYINKIIQKTGLSKKDLWKFYELGINKLILGTETILSMKIIENALDIFKQRDIIVSIDLKKNKLLTQSQELKNLSPFHFIKQIQKFGVLEVILLDLSRVGKKQEISLENFSKSVITQKFLS</sequence>
<dbReference type="InterPro" id="IPR006062">
    <property type="entry name" value="His_biosynth"/>
</dbReference>
<dbReference type="SUPFAM" id="SSF51366">
    <property type="entry name" value="Ribulose-phoshate binding barrel"/>
    <property type="match status" value="1"/>
</dbReference>
<proteinExistence type="predicted"/>
<gene>
    <name evidence="1" type="ORF">S03H2_21187</name>
</gene>
<dbReference type="InterPro" id="IPR013785">
    <property type="entry name" value="Aldolase_TIM"/>
</dbReference>
<dbReference type="AlphaFoldDB" id="X1FBM3"/>
<dbReference type="GO" id="GO:0000105">
    <property type="term" value="P:L-histidine biosynthetic process"/>
    <property type="evidence" value="ECO:0007669"/>
    <property type="project" value="InterPro"/>
</dbReference>
<protein>
    <submittedName>
        <fullName evidence="1">Uncharacterized protein</fullName>
    </submittedName>
</protein>
<dbReference type="EMBL" id="BARU01011252">
    <property type="protein sequence ID" value="GAH43016.1"/>
    <property type="molecule type" value="Genomic_DNA"/>
</dbReference>
<organism evidence="1">
    <name type="scientific">marine sediment metagenome</name>
    <dbReference type="NCBI Taxonomy" id="412755"/>
    <lineage>
        <taxon>unclassified sequences</taxon>
        <taxon>metagenomes</taxon>
        <taxon>ecological metagenomes</taxon>
    </lineage>
</organism>
<reference evidence="1" key="1">
    <citation type="journal article" date="2014" name="Front. Microbiol.">
        <title>High frequency of phylogenetically diverse reductive dehalogenase-homologous genes in deep subseafloor sedimentary metagenomes.</title>
        <authorList>
            <person name="Kawai M."/>
            <person name="Futagami T."/>
            <person name="Toyoda A."/>
            <person name="Takaki Y."/>
            <person name="Nishi S."/>
            <person name="Hori S."/>
            <person name="Arai W."/>
            <person name="Tsubouchi T."/>
            <person name="Morono Y."/>
            <person name="Uchiyama I."/>
            <person name="Ito T."/>
            <person name="Fujiyama A."/>
            <person name="Inagaki F."/>
            <person name="Takami H."/>
        </authorList>
    </citation>
    <scope>NUCLEOTIDE SEQUENCE</scope>
    <source>
        <strain evidence="1">Expedition CK06-06</strain>
    </source>
</reference>
<dbReference type="Pfam" id="PF00977">
    <property type="entry name" value="His_biosynth"/>
    <property type="match status" value="1"/>
</dbReference>
<dbReference type="InterPro" id="IPR011060">
    <property type="entry name" value="RibuloseP-bd_barrel"/>
</dbReference>
<dbReference type="Gene3D" id="3.20.20.70">
    <property type="entry name" value="Aldolase class I"/>
    <property type="match status" value="1"/>
</dbReference>